<dbReference type="EMBL" id="BGPR01020257">
    <property type="protein sequence ID" value="GBN84189.1"/>
    <property type="molecule type" value="Genomic_DNA"/>
</dbReference>
<protein>
    <submittedName>
        <fullName evidence="1">Uncharacterized protein</fullName>
    </submittedName>
</protein>
<sequence>MQKEFSSCTKEVVTNHSQTSTDRHTWFHKKGILESAKDFIGQECTETLMSCHLEVTAPFHRIGIDLSWTIFTICSWEQKDHHQHIIRVYNKQFTPEKINLVSDRMKTVRLYAVCEREAML</sequence>
<reference evidence="1 2" key="1">
    <citation type="journal article" date="2019" name="Sci. Rep.">
        <title>Orb-weaving spider Araneus ventricosus genome elucidates the spidroin gene catalogue.</title>
        <authorList>
            <person name="Kono N."/>
            <person name="Nakamura H."/>
            <person name="Ohtoshi R."/>
            <person name="Moran D.A.P."/>
            <person name="Shinohara A."/>
            <person name="Yoshida Y."/>
            <person name="Fujiwara M."/>
            <person name="Mori M."/>
            <person name="Tomita M."/>
            <person name="Arakawa K."/>
        </authorList>
    </citation>
    <scope>NUCLEOTIDE SEQUENCE [LARGE SCALE GENOMIC DNA]</scope>
</reference>
<name>A0A4Y2SA56_ARAVE</name>
<organism evidence="1 2">
    <name type="scientific">Araneus ventricosus</name>
    <name type="common">Orbweaver spider</name>
    <name type="synonym">Epeira ventricosa</name>
    <dbReference type="NCBI Taxonomy" id="182803"/>
    <lineage>
        <taxon>Eukaryota</taxon>
        <taxon>Metazoa</taxon>
        <taxon>Ecdysozoa</taxon>
        <taxon>Arthropoda</taxon>
        <taxon>Chelicerata</taxon>
        <taxon>Arachnida</taxon>
        <taxon>Araneae</taxon>
        <taxon>Araneomorphae</taxon>
        <taxon>Entelegynae</taxon>
        <taxon>Araneoidea</taxon>
        <taxon>Araneidae</taxon>
        <taxon>Araneus</taxon>
    </lineage>
</organism>
<keyword evidence="2" id="KW-1185">Reference proteome</keyword>
<gene>
    <name evidence="1" type="ORF">AVEN_229213_1</name>
</gene>
<dbReference type="AlphaFoldDB" id="A0A4Y2SA56"/>
<evidence type="ECO:0000313" key="2">
    <source>
        <dbReference type="Proteomes" id="UP000499080"/>
    </source>
</evidence>
<dbReference type="Proteomes" id="UP000499080">
    <property type="component" value="Unassembled WGS sequence"/>
</dbReference>
<evidence type="ECO:0000313" key="1">
    <source>
        <dbReference type="EMBL" id="GBN84189.1"/>
    </source>
</evidence>
<proteinExistence type="predicted"/>
<comment type="caution">
    <text evidence="1">The sequence shown here is derived from an EMBL/GenBank/DDBJ whole genome shotgun (WGS) entry which is preliminary data.</text>
</comment>
<accession>A0A4Y2SA56</accession>